<dbReference type="Gene3D" id="1.10.10.60">
    <property type="entry name" value="Homeodomain-like"/>
    <property type="match status" value="1"/>
</dbReference>
<evidence type="ECO:0000256" key="2">
    <source>
        <dbReference type="SAM" id="MobiDB-lite"/>
    </source>
</evidence>
<evidence type="ECO:0000313" key="4">
    <source>
        <dbReference type="EMBL" id="KAL1510069.1"/>
    </source>
</evidence>
<feature type="region of interest" description="Disordered" evidence="2">
    <location>
        <begin position="142"/>
        <end position="176"/>
    </location>
</feature>
<proteinExistence type="predicted"/>
<name>A0ABD1F4A7_HYPHA</name>
<sequence length="242" mass="28707">MDGNIREANNNLIEFIDLDEPETEQEEGCVWNQSNSKILIDLYKLYRSKVGTTKLKNFKKLWELLAHLLKKKHNLNFTPAQIENRWRVLERNYKKVQDNNNKTGRARKNFEFQEEMNALFGKKRNINPKILLSSTTISHPKDLIDEENEKTTTAEVNDNKEPKSAVAKEPKNAETKECNTRRRLNKKNTANVVLEKMRHDKLKFYESKLKILQERNDIEKNKLLEMKRKNDLLEDRNKLINK</sequence>
<organism evidence="4 5">
    <name type="scientific">Hypothenemus hampei</name>
    <name type="common">Coffee berry borer</name>
    <dbReference type="NCBI Taxonomy" id="57062"/>
    <lineage>
        <taxon>Eukaryota</taxon>
        <taxon>Metazoa</taxon>
        <taxon>Ecdysozoa</taxon>
        <taxon>Arthropoda</taxon>
        <taxon>Hexapoda</taxon>
        <taxon>Insecta</taxon>
        <taxon>Pterygota</taxon>
        <taxon>Neoptera</taxon>
        <taxon>Endopterygota</taxon>
        <taxon>Coleoptera</taxon>
        <taxon>Polyphaga</taxon>
        <taxon>Cucujiformia</taxon>
        <taxon>Curculionidae</taxon>
        <taxon>Scolytinae</taxon>
        <taxon>Hypothenemus</taxon>
    </lineage>
</organism>
<dbReference type="InterPro" id="IPR044822">
    <property type="entry name" value="Myb_DNA-bind_4"/>
</dbReference>
<protein>
    <recommendedName>
        <fullName evidence="3">Myb/SANT-like DNA-binding domain-containing protein</fullName>
    </recommendedName>
</protein>
<evidence type="ECO:0000313" key="5">
    <source>
        <dbReference type="Proteomes" id="UP001566132"/>
    </source>
</evidence>
<feature type="domain" description="Myb/SANT-like DNA-binding" evidence="3">
    <location>
        <begin position="29"/>
        <end position="119"/>
    </location>
</feature>
<dbReference type="Proteomes" id="UP001566132">
    <property type="component" value="Unassembled WGS sequence"/>
</dbReference>
<comment type="caution">
    <text evidence="4">The sequence shown here is derived from an EMBL/GenBank/DDBJ whole genome shotgun (WGS) entry which is preliminary data.</text>
</comment>
<keyword evidence="5" id="KW-1185">Reference proteome</keyword>
<dbReference type="Pfam" id="PF13837">
    <property type="entry name" value="Myb_DNA-bind_4"/>
    <property type="match status" value="1"/>
</dbReference>
<evidence type="ECO:0000256" key="1">
    <source>
        <dbReference type="SAM" id="Coils"/>
    </source>
</evidence>
<accession>A0ABD1F4A7</accession>
<keyword evidence="1" id="KW-0175">Coiled coil</keyword>
<dbReference type="EMBL" id="JBDJPC010000003">
    <property type="protein sequence ID" value="KAL1510069.1"/>
    <property type="molecule type" value="Genomic_DNA"/>
</dbReference>
<dbReference type="AlphaFoldDB" id="A0ABD1F4A7"/>
<reference evidence="4 5" key="1">
    <citation type="submission" date="2024-05" db="EMBL/GenBank/DDBJ databases">
        <title>Genetic variation in Jamaican populations of the coffee berry borer (Hypothenemus hampei).</title>
        <authorList>
            <person name="Errbii M."/>
            <person name="Myrie A."/>
        </authorList>
    </citation>
    <scope>NUCLEOTIDE SEQUENCE [LARGE SCALE GENOMIC DNA]</scope>
    <source>
        <strain evidence="4">JA-Hopewell-2020-01-JO</strain>
        <tissue evidence="4">Whole body</tissue>
    </source>
</reference>
<gene>
    <name evidence="4" type="ORF">ABEB36_004724</name>
</gene>
<feature type="coiled-coil region" evidence="1">
    <location>
        <begin position="202"/>
        <end position="236"/>
    </location>
</feature>
<evidence type="ECO:0000259" key="3">
    <source>
        <dbReference type="Pfam" id="PF13837"/>
    </source>
</evidence>